<evidence type="ECO:0000256" key="5">
    <source>
        <dbReference type="ARBA" id="ARBA00022750"/>
    </source>
</evidence>
<dbReference type="EMBL" id="CP042913">
    <property type="protein sequence ID" value="QEG37006.1"/>
    <property type="molecule type" value="Genomic_DNA"/>
</dbReference>
<comment type="similarity">
    <text evidence="1 9 10">Belongs to the peptidase A8 family.</text>
</comment>
<evidence type="ECO:0000256" key="9">
    <source>
        <dbReference type="HAMAP-Rule" id="MF_00161"/>
    </source>
</evidence>
<evidence type="ECO:0000256" key="7">
    <source>
        <dbReference type="ARBA" id="ARBA00022989"/>
    </source>
</evidence>
<comment type="catalytic activity">
    <reaction evidence="9">
        <text>Release of signal peptides from bacterial membrane prolipoproteins. Hydrolyzes -Xaa-Yaa-Zaa-|-(S,diacylglyceryl)Cys-, in which Xaa is hydrophobic (preferably Leu), and Yaa (Ala or Ser) and Zaa (Gly or Ala) have small, neutral side chains.</text>
        <dbReference type="EC" id="3.4.23.36"/>
    </reaction>
</comment>
<organism evidence="11 12">
    <name type="scientific">Bythopirellula goksoeyrii</name>
    <dbReference type="NCBI Taxonomy" id="1400387"/>
    <lineage>
        <taxon>Bacteria</taxon>
        <taxon>Pseudomonadati</taxon>
        <taxon>Planctomycetota</taxon>
        <taxon>Planctomycetia</taxon>
        <taxon>Pirellulales</taxon>
        <taxon>Lacipirellulaceae</taxon>
        <taxon>Bythopirellula</taxon>
    </lineage>
</organism>
<comment type="subcellular location">
    <subcellularLocation>
        <location evidence="9">Cell membrane</location>
        <topology evidence="9">Multi-pass membrane protein</topology>
    </subcellularLocation>
</comment>
<dbReference type="OrthoDB" id="9810259at2"/>
<dbReference type="RefSeq" id="WP_148075291.1">
    <property type="nucleotide sequence ID" value="NZ_CP042913.1"/>
</dbReference>
<dbReference type="HAMAP" id="MF_00161">
    <property type="entry name" value="LspA"/>
    <property type="match status" value="1"/>
</dbReference>
<gene>
    <name evidence="9" type="primary">lspA</name>
    <name evidence="11" type="ORF">Pr1d_43460</name>
</gene>
<feature type="active site" evidence="9">
    <location>
        <position position="162"/>
    </location>
</feature>
<dbReference type="KEGG" id="bgok:Pr1d_43460"/>
<dbReference type="GO" id="GO:0006508">
    <property type="term" value="P:proteolysis"/>
    <property type="evidence" value="ECO:0007669"/>
    <property type="project" value="UniProtKB-KW"/>
</dbReference>
<keyword evidence="12" id="KW-1185">Reference proteome</keyword>
<evidence type="ECO:0000256" key="10">
    <source>
        <dbReference type="RuleBase" id="RU004181"/>
    </source>
</evidence>
<name>A0A5B9QIZ3_9BACT</name>
<evidence type="ECO:0000313" key="12">
    <source>
        <dbReference type="Proteomes" id="UP000323917"/>
    </source>
</evidence>
<comment type="caution">
    <text evidence="9">Lacks conserved residue(s) required for the propagation of feature annotation.</text>
</comment>
<comment type="pathway">
    <text evidence="9">Protein modification; lipoprotein biosynthesis (signal peptide cleavage).</text>
</comment>
<dbReference type="Proteomes" id="UP000323917">
    <property type="component" value="Chromosome"/>
</dbReference>
<keyword evidence="4 9" id="KW-0812">Transmembrane</keyword>
<dbReference type="PANTHER" id="PTHR33695:SF1">
    <property type="entry name" value="LIPOPROTEIN SIGNAL PEPTIDASE"/>
    <property type="match status" value="1"/>
</dbReference>
<dbReference type="EC" id="3.4.23.36" evidence="9"/>
<sequence length="192" mass="21665">MEHSLSLWPRRVLWFCLLAAAGCIADLWTKQVVFASSELFHGSEWWLIEGHVGIQKSLNEGALFGMGQGKVWLFAVFSILAAIAIPVWLFYYRAAEDFWLTTALGCIMGGVLGNFYDRAGFSGLTWDRFDPTRQGDTIYAVRDWILFQASDQWVWPNFNIADALLVCGAIGLVLRSFYLAPDEDDPKKDKVS</sequence>
<evidence type="ECO:0000256" key="4">
    <source>
        <dbReference type="ARBA" id="ARBA00022692"/>
    </source>
</evidence>
<dbReference type="PANTHER" id="PTHR33695">
    <property type="entry name" value="LIPOPROTEIN SIGNAL PEPTIDASE"/>
    <property type="match status" value="1"/>
</dbReference>
<feature type="transmembrane region" description="Helical" evidence="9">
    <location>
        <begin position="160"/>
        <end position="180"/>
    </location>
</feature>
<dbReference type="AlphaFoldDB" id="A0A5B9QIZ3"/>
<keyword evidence="6 9" id="KW-0378">Hydrolase</keyword>
<evidence type="ECO:0000256" key="3">
    <source>
        <dbReference type="ARBA" id="ARBA00022670"/>
    </source>
</evidence>
<dbReference type="InterPro" id="IPR001872">
    <property type="entry name" value="Peptidase_A8"/>
</dbReference>
<evidence type="ECO:0000256" key="6">
    <source>
        <dbReference type="ARBA" id="ARBA00022801"/>
    </source>
</evidence>
<feature type="transmembrane region" description="Helical" evidence="9">
    <location>
        <begin position="98"/>
        <end position="116"/>
    </location>
</feature>
<dbReference type="GO" id="GO:0004190">
    <property type="term" value="F:aspartic-type endopeptidase activity"/>
    <property type="evidence" value="ECO:0007669"/>
    <property type="project" value="UniProtKB-UniRule"/>
</dbReference>
<dbReference type="GO" id="GO:0005886">
    <property type="term" value="C:plasma membrane"/>
    <property type="evidence" value="ECO:0007669"/>
    <property type="project" value="UniProtKB-SubCell"/>
</dbReference>
<keyword evidence="11" id="KW-0449">Lipoprotein</keyword>
<keyword evidence="8 9" id="KW-0472">Membrane</keyword>
<dbReference type="PRINTS" id="PR00781">
    <property type="entry name" value="LIPOSIGPTASE"/>
</dbReference>
<keyword evidence="7 9" id="KW-1133">Transmembrane helix</keyword>
<keyword evidence="2 9" id="KW-1003">Cell membrane</keyword>
<accession>A0A5B9QIZ3</accession>
<evidence type="ECO:0000256" key="1">
    <source>
        <dbReference type="ARBA" id="ARBA00006139"/>
    </source>
</evidence>
<proteinExistence type="inferred from homology"/>
<dbReference type="Pfam" id="PF01252">
    <property type="entry name" value="Peptidase_A8"/>
    <property type="match status" value="1"/>
</dbReference>
<feature type="active site" evidence="9">
    <location>
        <position position="143"/>
    </location>
</feature>
<evidence type="ECO:0000256" key="8">
    <source>
        <dbReference type="ARBA" id="ARBA00023136"/>
    </source>
</evidence>
<comment type="function">
    <text evidence="9">This protein specifically catalyzes the removal of signal peptides from prolipoproteins.</text>
</comment>
<evidence type="ECO:0000313" key="11">
    <source>
        <dbReference type="EMBL" id="QEG37006.1"/>
    </source>
</evidence>
<keyword evidence="3 9" id="KW-0645">Protease</keyword>
<feature type="transmembrane region" description="Helical" evidence="9">
    <location>
        <begin position="71"/>
        <end position="91"/>
    </location>
</feature>
<evidence type="ECO:0000256" key="2">
    <source>
        <dbReference type="ARBA" id="ARBA00022475"/>
    </source>
</evidence>
<dbReference type="UniPathway" id="UPA00665"/>
<protein>
    <recommendedName>
        <fullName evidence="9">Lipoprotein signal peptidase</fullName>
        <ecNumber evidence="9">3.4.23.36</ecNumber>
    </recommendedName>
    <alternativeName>
        <fullName evidence="9">Prolipoprotein signal peptidase</fullName>
    </alternativeName>
    <alternativeName>
        <fullName evidence="9">Signal peptidase II</fullName>
        <shortName evidence="9">SPase II</shortName>
    </alternativeName>
</protein>
<reference evidence="11 12" key="1">
    <citation type="submission" date="2019-08" db="EMBL/GenBank/DDBJ databases">
        <title>Deep-cultivation of Planctomycetes and their phenomic and genomic characterization uncovers novel biology.</title>
        <authorList>
            <person name="Wiegand S."/>
            <person name="Jogler M."/>
            <person name="Boedeker C."/>
            <person name="Pinto D."/>
            <person name="Vollmers J."/>
            <person name="Rivas-Marin E."/>
            <person name="Kohn T."/>
            <person name="Peeters S.H."/>
            <person name="Heuer A."/>
            <person name="Rast P."/>
            <person name="Oberbeckmann S."/>
            <person name="Bunk B."/>
            <person name="Jeske O."/>
            <person name="Meyerdierks A."/>
            <person name="Storesund J.E."/>
            <person name="Kallscheuer N."/>
            <person name="Luecker S."/>
            <person name="Lage O.M."/>
            <person name="Pohl T."/>
            <person name="Merkel B.J."/>
            <person name="Hornburger P."/>
            <person name="Mueller R.-W."/>
            <person name="Bruemmer F."/>
            <person name="Labrenz M."/>
            <person name="Spormann A.M."/>
            <person name="Op den Camp H."/>
            <person name="Overmann J."/>
            <person name="Amann R."/>
            <person name="Jetten M.S.M."/>
            <person name="Mascher T."/>
            <person name="Medema M.H."/>
            <person name="Devos D.P."/>
            <person name="Kaster A.-K."/>
            <person name="Ovreas L."/>
            <person name="Rohde M."/>
            <person name="Galperin M.Y."/>
            <person name="Jogler C."/>
        </authorList>
    </citation>
    <scope>NUCLEOTIDE SEQUENCE [LARGE SCALE GENOMIC DNA]</scope>
    <source>
        <strain evidence="11 12">Pr1d</strain>
    </source>
</reference>
<keyword evidence="5 9" id="KW-0064">Aspartyl protease</keyword>